<comment type="caution">
    <text evidence="2">The sequence shown here is derived from an EMBL/GenBank/DDBJ whole genome shotgun (WGS) entry which is preliminary data.</text>
</comment>
<keyword evidence="3" id="KW-1185">Reference proteome</keyword>
<dbReference type="Proteomes" id="UP000324222">
    <property type="component" value="Unassembled WGS sequence"/>
</dbReference>
<organism evidence="2 3">
    <name type="scientific">Portunus trituberculatus</name>
    <name type="common">Swimming crab</name>
    <name type="synonym">Neptunus trituberculatus</name>
    <dbReference type="NCBI Taxonomy" id="210409"/>
    <lineage>
        <taxon>Eukaryota</taxon>
        <taxon>Metazoa</taxon>
        <taxon>Ecdysozoa</taxon>
        <taxon>Arthropoda</taxon>
        <taxon>Crustacea</taxon>
        <taxon>Multicrustacea</taxon>
        <taxon>Malacostraca</taxon>
        <taxon>Eumalacostraca</taxon>
        <taxon>Eucarida</taxon>
        <taxon>Decapoda</taxon>
        <taxon>Pleocyemata</taxon>
        <taxon>Brachyura</taxon>
        <taxon>Eubrachyura</taxon>
        <taxon>Portunoidea</taxon>
        <taxon>Portunidae</taxon>
        <taxon>Portuninae</taxon>
        <taxon>Portunus</taxon>
    </lineage>
</organism>
<dbReference type="EMBL" id="VSRR010072275">
    <property type="protein sequence ID" value="MPC86707.1"/>
    <property type="molecule type" value="Genomic_DNA"/>
</dbReference>
<evidence type="ECO:0000313" key="3">
    <source>
        <dbReference type="Proteomes" id="UP000324222"/>
    </source>
</evidence>
<sequence>MSRPGYGDEAWEKNRRAEMGRDEMGMSTGSVRLPSITCELIGFAPSDPVGPDASRQQRRVLGSTPLR</sequence>
<evidence type="ECO:0000256" key="1">
    <source>
        <dbReference type="SAM" id="MobiDB-lite"/>
    </source>
</evidence>
<evidence type="ECO:0000313" key="2">
    <source>
        <dbReference type="EMBL" id="MPC86707.1"/>
    </source>
</evidence>
<gene>
    <name evidence="2" type="ORF">E2C01_081544</name>
</gene>
<name>A0A5B7IZ49_PORTR</name>
<protein>
    <submittedName>
        <fullName evidence="2">Uncharacterized protein</fullName>
    </submittedName>
</protein>
<feature type="compositionally biased region" description="Basic and acidic residues" evidence="1">
    <location>
        <begin position="10"/>
        <end position="24"/>
    </location>
</feature>
<accession>A0A5B7IZ49</accession>
<feature type="region of interest" description="Disordered" evidence="1">
    <location>
        <begin position="1"/>
        <end position="30"/>
    </location>
</feature>
<dbReference type="AlphaFoldDB" id="A0A5B7IZ49"/>
<feature type="region of interest" description="Disordered" evidence="1">
    <location>
        <begin position="44"/>
        <end position="67"/>
    </location>
</feature>
<reference evidence="2 3" key="1">
    <citation type="submission" date="2019-05" db="EMBL/GenBank/DDBJ databases">
        <title>Another draft genome of Portunus trituberculatus and its Hox gene families provides insights of decapod evolution.</title>
        <authorList>
            <person name="Jeong J.-H."/>
            <person name="Song I."/>
            <person name="Kim S."/>
            <person name="Choi T."/>
            <person name="Kim D."/>
            <person name="Ryu S."/>
            <person name="Kim W."/>
        </authorList>
    </citation>
    <scope>NUCLEOTIDE SEQUENCE [LARGE SCALE GENOMIC DNA]</scope>
    <source>
        <tissue evidence="2">Muscle</tissue>
    </source>
</reference>
<proteinExistence type="predicted"/>